<accession>A0A4P9WNH9</accession>
<dbReference type="EMBL" id="KZ993841">
    <property type="protein sequence ID" value="RKO94669.1"/>
    <property type="molecule type" value="Genomic_DNA"/>
</dbReference>
<feature type="compositionally biased region" description="Polar residues" evidence="1">
    <location>
        <begin position="579"/>
        <end position="588"/>
    </location>
</feature>
<organism evidence="2 3">
    <name type="scientific">Blyttiomyces helicus</name>
    <dbReference type="NCBI Taxonomy" id="388810"/>
    <lineage>
        <taxon>Eukaryota</taxon>
        <taxon>Fungi</taxon>
        <taxon>Fungi incertae sedis</taxon>
        <taxon>Chytridiomycota</taxon>
        <taxon>Chytridiomycota incertae sedis</taxon>
        <taxon>Chytridiomycetes</taxon>
        <taxon>Chytridiomycetes incertae sedis</taxon>
        <taxon>Blyttiomyces</taxon>
    </lineage>
</organism>
<evidence type="ECO:0000313" key="2">
    <source>
        <dbReference type="EMBL" id="RKO94669.1"/>
    </source>
</evidence>
<gene>
    <name evidence="2" type="ORF">BDK51DRAFT_47001</name>
</gene>
<feature type="region of interest" description="Disordered" evidence="1">
    <location>
        <begin position="534"/>
        <end position="609"/>
    </location>
</feature>
<reference evidence="3" key="1">
    <citation type="journal article" date="2018" name="Nat. Microbiol.">
        <title>Leveraging single-cell genomics to expand the fungal tree of life.</title>
        <authorList>
            <person name="Ahrendt S.R."/>
            <person name="Quandt C.A."/>
            <person name="Ciobanu D."/>
            <person name="Clum A."/>
            <person name="Salamov A."/>
            <person name="Andreopoulos B."/>
            <person name="Cheng J.F."/>
            <person name="Woyke T."/>
            <person name="Pelin A."/>
            <person name="Henrissat B."/>
            <person name="Reynolds N.K."/>
            <person name="Benny G.L."/>
            <person name="Smith M.E."/>
            <person name="James T.Y."/>
            <person name="Grigoriev I.V."/>
        </authorList>
    </citation>
    <scope>NUCLEOTIDE SEQUENCE [LARGE SCALE GENOMIC DNA]</scope>
</reference>
<feature type="compositionally biased region" description="Low complexity" evidence="1">
    <location>
        <begin position="350"/>
        <end position="383"/>
    </location>
</feature>
<keyword evidence="3" id="KW-1185">Reference proteome</keyword>
<feature type="region of interest" description="Disordered" evidence="1">
    <location>
        <begin position="319"/>
        <end position="417"/>
    </location>
</feature>
<dbReference type="AlphaFoldDB" id="A0A4P9WNH9"/>
<name>A0A4P9WNH9_9FUNG</name>
<feature type="compositionally biased region" description="Polar residues" evidence="1">
    <location>
        <begin position="251"/>
        <end position="279"/>
    </location>
</feature>
<dbReference type="OrthoDB" id="19159at2759"/>
<feature type="region of interest" description="Disordered" evidence="1">
    <location>
        <begin position="243"/>
        <end position="295"/>
    </location>
</feature>
<protein>
    <submittedName>
        <fullName evidence="2">Uncharacterized protein</fullName>
    </submittedName>
</protein>
<proteinExistence type="predicted"/>
<feature type="region of interest" description="Disordered" evidence="1">
    <location>
        <begin position="181"/>
        <end position="200"/>
    </location>
</feature>
<evidence type="ECO:0000313" key="3">
    <source>
        <dbReference type="Proteomes" id="UP000269721"/>
    </source>
</evidence>
<feature type="compositionally biased region" description="Polar residues" evidence="1">
    <location>
        <begin position="558"/>
        <end position="572"/>
    </location>
</feature>
<dbReference type="Proteomes" id="UP000269721">
    <property type="component" value="Unassembled WGS sequence"/>
</dbReference>
<sequence>MLASFASALWRPMMSIFPSQKEDPKSDIHDHLRTKIDLARSFSNLISTLSKASADLARQAACISSLDGYRNLHIHLCHPSITDLGVRPTDDAWIGSSPVRGVDYIGLLIDLEKCGQTGLSRNKAQGNGIVVSVRGGNEETRGLSLTFDPNTLSWIGNESDADIFADIVDLPSQTSTAIMAKKTQSRPKLSPNTREVLAGSQRTHTEFVEKWFVGKLENQSFEVVNGNAWKNFGAVGAQKNFDPEVSDVDSKQSGAPTLPQSPSLGISLPQHENSSSLKSNPDALDKAHTAQPSELKLSSAVVPTLDLMPEPGVNTEFNAWQKSDTAASRAVKTDGSIELVQKHRRKTKSGGKSSLQSSSIIPSLSETPTSPIRSSPTSPQTSSGKIEMSRPAKVISPNRKSKQRRKEETQLTRGRRGTMAEMDAEIAIDLQRSPRELGEESLIFEGGTPNAFEAARVVQIIWPCFQPPEVERSLPVVPALDLLDKPVLSTEYKTFQTSLADDSEGFIIITRKHQQKRKSGSLISSQTASAGTSLSRLEKFTSPVKESNDNIKAHKSSKSTPSGGLTSPQRSSGKIEPATTETVNNIQAQPHILSDGFTEVTRKGRKKKS</sequence>
<evidence type="ECO:0000256" key="1">
    <source>
        <dbReference type="SAM" id="MobiDB-lite"/>
    </source>
</evidence>